<name>A0A9P9GKU2_FUSRE</name>
<dbReference type="Proteomes" id="UP000720189">
    <property type="component" value="Unassembled WGS sequence"/>
</dbReference>
<evidence type="ECO:0000256" key="1">
    <source>
        <dbReference type="SAM" id="MobiDB-lite"/>
    </source>
</evidence>
<comment type="caution">
    <text evidence="2">The sequence shown here is derived from an EMBL/GenBank/DDBJ whole genome shotgun (WGS) entry which is preliminary data.</text>
</comment>
<dbReference type="RefSeq" id="XP_046046174.1">
    <property type="nucleotide sequence ID" value="XM_046193614.1"/>
</dbReference>
<reference evidence="2" key="1">
    <citation type="journal article" date="2021" name="Nat. Commun.">
        <title>Genetic determinants of endophytism in the Arabidopsis root mycobiome.</title>
        <authorList>
            <person name="Mesny F."/>
            <person name="Miyauchi S."/>
            <person name="Thiergart T."/>
            <person name="Pickel B."/>
            <person name="Atanasova L."/>
            <person name="Karlsson M."/>
            <person name="Huettel B."/>
            <person name="Barry K.W."/>
            <person name="Haridas S."/>
            <person name="Chen C."/>
            <person name="Bauer D."/>
            <person name="Andreopoulos W."/>
            <person name="Pangilinan J."/>
            <person name="LaButti K."/>
            <person name="Riley R."/>
            <person name="Lipzen A."/>
            <person name="Clum A."/>
            <person name="Drula E."/>
            <person name="Henrissat B."/>
            <person name="Kohler A."/>
            <person name="Grigoriev I.V."/>
            <person name="Martin F.M."/>
            <person name="Hacquard S."/>
        </authorList>
    </citation>
    <scope>NUCLEOTIDE SEQUENCE</scope>
    <source>
        <strain evidence="2">MPI-CAGE-AT-0023</strain>
    </source>
</reference>
<dbReference type="Pfam" id="PF12520">
    <property type="entry name" value="DUF3723"/>
    <property type="match status" value="1"/>
</dbReference>
<evidence type="ECO:0000313" key="2">
    <source>
        <dbReference type="EMBL" id="KAH7240380.1"/>
    </source>
</evidence>
<accession>A0A9P9GKU2</accession>
<evidence type="ECO:0000313" key="3">
    <source>
        <dbReference type="Proteomes" id="UP000720189"/>
    </source>
</evidence>
<sequence>MSEEQLYYNISVESLSLSIIKRYISRQKPLWVTLSICKRLREIYSSSSSSFQKPNANIFHLLGKYDMTYQGIVRMAINALVFAPDYSSCNYNIDTTKVNRLKHIFELEGCNRYDPQNFIRGSITRDALQKALVRSRLTLASLQREGDPPMLHLPPDTYVRCDQGRSRVKALLDTDRSFYWWTVELYADIHQEAPGRARNTSVNIGGYSDGRICAEIVQSRFNTIAEDEWWAKLSKSKASILRGLLEHHSLATPFVELIRSIPAMREDLLIGVWHKIIAAKCDEEIIRYFRFILNTWTEIMGSKSALRHIDTASVRELQLRVPGLSEQDLEHVTRVITSGVVFRSLTNTSERVALLDRLRRIKFLIPSIHTLQKDVKYLRPCADVLKRLILGQGRSSSTAQAVALDAFLPGRQRGADAEFLDKLKRVYLFIMQNIVQLTDEAPLRGDRAKVQMPGRGGPNPKSWFQLAIEAQRLGFSSVEITRLASEDPDRELALRTLLLARPESEYEYDRSDLDNLVSSAVQLFRAARRRRPDFVEPRFTTRGTGELIARRCGRQYSGAYEHDRNFFTMTYFSLPVARDVDVTSLFVRRSVFHAFFRLEKGNKVTSDATGVDQSHSPAVMDGESPQANQDRSLSKIKNEETARQSVWEALRRQDEALQQGVAKQYGTDVGGSLQCDSKNIVEISSDSCESASETEDSEVTLEPALKRRRRG</sequence>
<feature type="region of interest" description="Disordered" evidence="1">
    <location>
        <begin position="686"/>
        <end position="711"/>
    </location>
</feature>
<feature type="compositionally biased region" description="Polar residues" evidence="1">
    <location>
        <begin position="606"/>
        <end position="616"/>
    </location>
</feature>
<feature type="region of interest" description="Disordered" evidence="1">
    <location>
        <begin position="606"/>
        <end position="637"/>
    </location>
</feature>
<dbReference type="AlphaFoldDB" id="A0A9P9GKU2"/>
<organism evidence="2 3">
    <name type="scientific">Fusarium redolens</name>
    <dbReference type="NCBI Taxonomy" id="48865"/>
    <lineage>
        <taxon>Eukaryota</taxon>
        <taxon>Fungi</taxon>
        <taxon>Dikarya</taxon>
        <taxon>Ascomycota</taxon>
        <taxon>Pezizomycotina</taxon>
        <taxon>Sordariomycetes</taxon>
        <taxon>Hypocreomycetidae</taxon>
        <taxon>Hypocreales</taxon>
        <taxon>Nectriaceae</taxon>
        <taxon>Fusarium</taxon>
        <taxon>Fusarium redolens species complex</taxon>
    </lineage>
</organism>
<dbReference type="InterPro" id="IPR022198">
    <property type="entry name" value="DUF3723"/>
</dbReference>
<proteinExistence type="predicted"/>
<gene>
    <name evidence="2" type="ORF">BKA55DRAFT_577427</name>
</gene>
<dbReference type="GeneID" id="70223568"/>
<dbReference type="EMBL" id="JAGMUX010000014">
    <property type="protein sequence ID" value="KAH7240380.1"/>
    <property type="molecule type" value="Genomic_DNA"/>
</dbReference>
<protein>
    <submittedName>
        <fullName evidence="2">Uncharacterized protein</fullName>
    </submittedName>
</protein>
<keyword evidence="3" id="KW-1185">Reference proteome</keyword>
<dbReference type="OrthoDB" id="4227485at2759"/>